<gene>
    <name evidence="2" type="ORF">C9I28_25175</name>
</gene>
<name>A0A2R4CFX2_9BURK</name>
<feature type="transmembrane region" description="Helical" evidence="1">
    <location>
        <begin position="38"/>
        <end position="62"/>
    </location>
</feature>
<feature type="transmembrane region" description="Helical" evidence="1">
    <location>
        <begin position="101"/>
        <end position="122"/>
    </location>
</feature>
<organism evidence="2 3">
    <name type="scientific">Pseudoduganella armeniaca</name>
    <dbReference type="NCBI Taxonomy" id="2072590"/>
    <lineage>
        <taxon>Bacteria</taxon>
        <taxon>Pseudomonadati</taxon>
        <taxon>Pseudomonadota</taxon>
        <taxon>Betaproteobacteria</taxon>
        <taxon>Burkholderiales</taxon>
        <taxon>Oxalobacteraceae</taxon>
        <taxon>Telluria group</taxon>
        <taxon>Pseudoduganella</taxon>
    </lineage>
</organism>
<evidence type="ECO:0000313" key="3">
    <source>
        <dbReference type="Proteomes" id="UP000240505"/>
    </source>
</evidence>
<dbReference type="PANTHER" id="PTHR34980:SF3">
    <property type="entry name" value="BLR8105 PROTEIN"/>
    <property type="match status" value="1"/>
</dbReference>
<proteinExistence type="predicted"/>
<dbReference type="KEGG" id="masz:C9I28_25175"/>
<evidence type="ECO:0008006" key="4">
    <source>
        <dbReference type="Google" id="ProtNLM"/>
    </source>
</evidence>
<keyword evidence="3" id="KW-1185">Reference proteome</keyword>
<keyword evidence="1" id="KW-0472">Membrane</keyword>
<reference evidence="2 3" key="1">
    <citation type="submission" date="2018-03" db="EMBL/GenBank/DDBJ databases">
        <title>Massilia armeniaca sp. nov., isolated from desert soil.</title>
        <authorList>
            <person name="Huang H."/>
            <person name="Ren M."/>
        </authorList>
    </citation>
    <scope>NUCLEOTIDE SEQUENCE [LARGE SCALE GENOMIC DNA]</scope>
    <source>
        <strain evidence="2 3">ZMN-3</strain>
    </source>
</reference>
<sequence length="181" mass="18788">MPIIAQEATLTDFPAADAAAVQLPQPFALHGRIGRVRYLAYSFGAMLALLLVAIVLGALLGAMGAGPAVAAGMMQVLVGTLMVAANLIIARRRLHDMGKPGWWGVLLLVPLLNIVVTLWLALGKGDAGPNAFGAPPSPNSRGAIALACIGPGLFVVTVLYSAVDAYKTFGERTRAANSRVF</sequence>
<feature type="transmembrane region" description="Helical" evidence="1">
    <location>
        <begin position="68"/>
        <end position="89"/>
    </location>
</feature>
<dbReference type="Pfam" id="PF05656">
    <property type="entry name" value="DUF805"/>
    <property type="match status" value="1"/>
</dbReference>
<keyword evidence="1" id="KW-1133">Transmembrane helix</keyword>
<dbReference type="InterPro" id="IPR008523">
    <property type="entry name" value="DUF805"/>
</dbReference>
<dbReference type="EMBL" id="CP028324">
    <property type="protein sequence ID" value="AVR98557.1"/>
    <property type="molecule type" value="Genomic_DNA"/>
</dbReference>
<protein>
    <recommendedName>
        <fullName evidence="4">DUF805 domain-containing protein</fullName>
    </recommendedName>
</protein>
<accession>A0A2R4CFX2</accession>
<dbReference type="AlphaFoldDB" id="A0A2R4CFX2"/>
<dbReference type="PANTHER" id="PTHR34980">
    <property type="entry name" value="INNER MEMBRANE PROTEIN-RELATED-RELATED"/>
    <property type="match status" value="1"/>
</dbReference>
<dbReference type="OrthoDB" id="9812349at2"/>
<evidence type="ECO:0000256" key="1">
    <source>
        <dbReference type="SAM" id="Phobius"/>
    </source>
</evidence>
<evidence type="ECO:0000313" key="2">
    <source>
        <dbReference type="EMBL" id="AVR98557.1"/>
    </source>
</evidence>
<dbReference type="GO" id="GO:0005886">
    <property type="term" value="C:plasma membrane"/>
    <property type="evidence" value="ECO:0007669"/>
    <property type="project" value="TreeGrafter"/>
</dbReference>
<keyword evidence="1" id="KW-0812">Transmembrane</keyword>
<feature type="transmembrane region" description="Helical" evidence="1">
    <location>
        <begin position="142"/>
        <end position="163"/>
    </location>
</feature>
<dbReference type="Proteomes" id="UP000240505">
    <property type="component" value="Chromosome"/>
</dbReference>